<organism evidence="1 2">
    <name type="scientific">Candidatus Gottesmanbacteria bacterium RBG_16_52_11</name>
    <dbReference type="NCBI Taxonomy" id="1798374"/>
    <lineage>
        <taxon>Bacteria</taxon>
        <taxon>Candidatus Gottesmaniibacteriota</taxon>
    </lineage>
</organism>
<gene>
    <name evidence="1" type="ORF">A2Z33_04415</name>
</gene>
<dbReference type="AlphaFoldDB" id="A0A1F5YW83"/>
<evidence type="ECO:0000313" key="2">
    <source>
        <dbReference type="Proteomes" id="UP000178448"/>
    </source>
</evidence>
<reference evidence="1 2" key="1">
    <citation type="journal article" date="2016" name="Nat. Commun.">
        <title>Thousands of microbial genomes shed light on interconnected biogeochemical processes in an aquifer system.</title>
        <authorList>
            <person name="Anantharaman K."/>
            <person name="Brown C.T."/>
            <person name="Hug L.A."/>
            <person name="Sharon I."/>
            <person name="Castelle C.J."/>
            <person name="Probst A.J."/>
            <person name="Thomas B.C."/>
            <person name="Singh A."/>
            <person name="Wilkins M.J."/>
            <person name="Karaoz U."/>
            <person name="Brodie E.L."/>
            <person name="Williams K.H."/>
            <person name="Hubbard S.S."/>
            <person name="Banfield J.F."/>
        </authorList>
    </citation>
    <scope>NUCLEOTIDE SEQUENCE [LARGE SCALE GENOMIC DNA]</scope>
</reference>
<name>A0A1F5YW83_9BACT</name>
<protein>
    <submittedName>
        <fullName evidence="1">Uncharacterized protein</fullName>
    </submittedName>
</protein>
<evidence type="ECO:0000313" key="1">
    <source>
        <dbReference type="EMBL" id="OGG04386.1"/>
    </source>
</evidence>
<sequence length="168" mass="18678">MVSVLFDTRAQQKEFVSMDSYNPQLTTLIYLHATKWDRRIIDGAAFDLPAYYRSAGLAHLIIRMNAGLTGMNIRVPDYMAERYFLSQPDGPDPDAYRGVLETGMKQYNPAFYRFIDDQVGIASLGLEQIMGMADIAIPIGMAAGYGSGISGEDGTGPNLDYYLYFDDS</sequence>
<proteinExistence type="predicted"/>
<accession>A0A1F5YW83</accession>
<comment type="caution">
    <text evidence="1">The sequence shown here is derived from an EMBL/GenBank/DDBJ whole genome shotgun (WGS) entry which is preliminary data.</text>
</comment>
<dbReference type="Proteomes" id="UP000178448">
    <property type="component" value="Unassembled WGS sequence"/>
</dbReference>
<dbReference type="EMBL" id="MFJD01000003">
    <property type="protein sequence ID" value="OGG04386.1"/>
    <property type="molecule type" value="Genomic_DNA"/>
</dbReference>